<dbReference type="GeneID" id="111247957"/>
<dbReference type="InterPro" id="IPR008554">
    <property type="entry name" value="Glutaredoxin-like"/>
</dbReference>
<evidence type="ECO:0000256" key="1">
    <source>
        <dbReference type="RuleBase" id="RU363082"/>
    </source>
</evidence>
<dbReference type="OMA" id="QYLMKHG"/>
<dbReference type="EnsemblMetazoa" id="XM_022799566">
    <property type="protein sequence ID" value="XP_022655301"/>
    <property type="gene ID" value="LOC111247957"/>
</dbReference>
<dbReference type="PANTHER" id="PTHR33558:SF1">
    <property type="entry name" value="GLUTAREDOXIN-LIKE PROTEIN C5ORF63 HOMOLOG"/>
    <property type="match status" value="1"/>
</dbReference>
<dbReference type="PANTHER" id="PTHR33558">
    <property type="entry name" value="GLUTAREDOXIN-LIKE PROTEIN C5ORF63 HOMOLOG"/>
    <property type="match status" value="1"/>
</dbReference>
<name>A0A7M7JPV3_VARDE</name>
<evidence type="ECO:0000313" key="3">
    <source>
        <dbReference type="Proteomes" id="UP000594260"/>
    </source>
</evidence>
<dbReference type="Pfam" id="PF05768">
    <property type="entry name" value="Glrx-like"/>
    <property type="match status" value="1"/>
</dbReference>
<dbReference type="InParanoid" id="A0A7M7JPV3"/>
<keyword evidence="3" id="KW-1185">Reference proteome</keyword>
<dbReference type="OrthoDB" id="429967at2759"/>
<reference evidence="2" key="1">
    <citation type="submission" date="2021-01" db="UniProtKB">
        <authorList>
            <consortium name="EnsemblMetazoa"/>
        </authorList>
    </citation>
    <scope>IDENTIFICATION</scope>
</reference>
<evidence type="ECO:0000313" key="2">
    <source>
        <dbReference type="EnsemblMetazoa" id="XP_022655301"/>
    </source>
</evidence>
<protein>
    <recommendedName>
        <fullName evidence="1">Glutaredoxin-like protein</fullName>
    </recommendedName>
</protein>
<organism evidence="2 3">
    <name type="scientific">Varroa destructor</name>
    <name type="common">Honeybee mite</name>
    <dbReference type="NCBI Taxonomy" id="109461"/>
    <lineage>
        <taxon>Eukaryota</taxon>
        <taxon>Metazoa</taxon>
        <taxon>Ecdysozoa</taxon>
        <taxon>Arthropoda</taxon>
        <taxon>Chelicerata</taxon>
        <taxon>Arachnida</taxon>
        <taxon>Acari</taxon>
        <taxon>Parasitiformes</taxon>
        <taxon>Mesostigmata</taxon>
        <taxon>Gamasina</taxon>
        <taxon>Dermanyssoidea</taxon>
        <taxon>Varroidae</taxon>
        <taxon>Varroa</taxon>
    </lineage>
</organism>
<keyword evidence="1" id="KW-0249">Electron transport</keyword>
<dbReference type="Gene3D" id="3.40.30.10">
    <property type="entry name" value="Glutaredoxin"/>
    <property type="match status" value="1"/>
</dbReference>
<dbReference type="Proteomes" id="UP000594260">
    <property type="component" value="Unplaced"/>
</dbReference>
<proteinExistence type="inferred from homology"/>
<accession>A0A7M7JPV3</accession>
<dbReference type="InterPro" id="IPR036249">
    <property type="entry name" value="Thioredoxin-like_sf"/>
</dbReference>
<dbReference type="SUPFAM" id="SSF52833">
    <property type="entry name" value="Thioredoxin-like"/>
    <property type="match status" value="1"/>
</dbReference>
<dbReference type="RefSeq" id="XP_022655301.1">
    <property type="nucleotide sequence ID" value="XM_022799566.1"/>
</dbReference>
<dbReference type="KEGG" id="vde:111247957"/>
<dbReference type="AlphaFoldDB" id="A0A7M7JPV3"/>
<comment type="similarity">
    <text evidence="1">Belongs to the glutaredoxin family.</text>
</comment>
<sequence length="113" mass="13089">MQVIAKRASSRFYLWWQRCLSSNSHKSDHGAPKKPVLTLFTKDVCPLCEKAKLEIADFLPHVEFQIVDIEKDPELYSKYKYDIPVFHLNGKFLFKHRANKEVLGKALRALSAV</sequence>
<dbReference type="InterPro" id="IPR052565">
    <property type="entry name" value="Glutaredoxin-like_YDR286C"/>
</dbReference>
<keyword evidence="1" id="KW-0813">Transport</keyword>